<dbReference type="EMBL" id="AP027272">
    <property type="protein sequence ID" value="BDX05869.1"/>
    <property type="molecule type" value="Genomic_DNA"/>
</dbReference>
<evidence type="ECO:0000313" key="2">
    <source>
        <dbReference type="Proteomes" id="UP001333710"/>
    </source>
</evidence>
<accession>A0AA48KRX0</accession>
<keyword evidence="2" id="KW-1185">Reference proteome</keyword>
<organism evidence="1 2">
    <name type="scientific">Planctobacterium marinum</name>
    <dbReference type="NCBI Taxonomy" id="1631968"/>
    <lineage>
        <taxon>Bacteria</taxon>
        <taxon>Pseudomonadati</taxon>
        <taxon>Pseudomonadota</taxon>
        <taxon>Gammaproteobacteria</taxon>
        <taxon>Alteromonadales</taxon>
        <taxon>Alteromonadaceae</taxon>
        <taxon>Planctobacterium</taxon>
    </lineage>
</organism>
<dbReference type="Gene3D" id="1.10.10.10">
    <property type="entry name" value="Winged helix-like DNA-binding domain superfamily/Winged helix DNA-binding domain"/>
    <property type="match status" value="1"/>
</dbReference>
<gene>
    <name evidence="1" type="ORF">MACH26_13900</name>
</gene>
<sequence>MKSDIFQLSKELAGARNPEDKLRLAEILLTIAKRAGATLPREKALEYLLPHTNLFANFDTSFINRIVETYADKMAIVIAEKPRKNAHLSMQTDNWVTFAIVGRCYAMSIREYIGEDAVPVNELGKVKTTESKQLVVDIIDNGKHFGDGLPYNDIYEDYEDQDYQVSYLTESYDRQILCIQIESHTFDDIINEQPLIAKRSLEMMKLRYRKSLEKLQQFSQLDVYQRLRAFMYEAATELDNGTYKLDCKNITQQTIANTIGCNRTMVAKELKALAKFGEANNNYGIQFVDKQIVFKELPYQSVRD</sequence>
<dbReference type="Proteomes" id="UP001333710">
    <property type="component" value="Chromosome"/>
</dbReference>
<dbReference type="Gene3D" id="2.60.120.10">
    <property type="entry name" value="Jelly Rolls"/>
    <property type="match status" value="1"/>
</dbReference>
<dbReference type="KEGG" id="pmaw:MACH26_13900"/>
<dbReference type="RefSeq" id="WP_338291869.1">
    <property type="nucleotide sequence ID" value="NZ_AP027272.1"/>
</dbReference>
<dbReference type="InterPro" id="IPR036388">
    <property type="entry name" value="WH-like_DNA-bd_sf"/>
</dbReference>
<dbReference type="InterPro" id="IPR014710">
    <property type="entry name" value="RmlC-like_jellyroll"/>
</dbReference>
<evidence type="ECO:0000313" key="1">
    <source>
        <dbReference type="EMBL" id="BDX05869.1"/>
    </source>
</evidence>
<dbReference type="InterPro" id="IPR036390">
    <property type="entry name" value="WH_DNA-bd_sf"/>
</dbReference>
<protein>
    <submittedName>
        <fullName evidence="1">Uncharacterized protein</fullName>
    </submittedName>
</protein>
<proteinExistence type="predicted"/>
<dbReference type="AlphaFoldDB" id="A0AA48KRX0"/>
<dbReference type="SUPFAM" id="SSF46785">
    <property type="entry name" value="Winged helix' DNA-binding domain"/>
    <property type="match status" value="1"/>
</dbReference>
<name>A0AA48KRX0_9ALTE</name>
<reference evidence="1" key="1">
    <citation type="submission" date="2023-01" db="EMBL/GenBank/DDBJ databases">
        <title>Complete genome sequence of Planctobacterium marinum strain Dej080120_11.</title>
        <authorList>
            <person name="Ueki S."/>
            <person name="Maruyama F."/>
        </authorList>
    </citation>
    <scope>NUCLEOTIDE SEQUENCE</scope>
    <source>
        <strain evidence="1">Dej080120_11</strain>
    </source>
</reference>